<dbReference type="PRINTS" id="PR00722">
    <property type="entry name" value="CHYMOTRYPSIN"/>
</dbReference>
<protein>
    <submittedName>
        <fullName evidence="7">Peptidase, S1A (Chymotrypsin) subfamily</fullName>
        <ecNumber evidence="7">3.4.21.-</ecNumber>
    </submittedName>
</protein>
<keyword evidence="3" id="KW-0720">Serine protease</keyword>
<keyword evidence="2 7" id="KW-0378">Hydrolase</keyword>
<dbReference type="GO" id="GO:0004252">
    <property type="term" value="F:serine-type endopeptidase activity"/>
    <property type="evidence" value="ECO:0007669"/>
    <property type="project" value="InterPro"/>
</dbReference>
<feature type="domain" description="Peptidase S1" evidence="6">
    <location>
        <begin position="53"/>
        <end position="291"/>
    </location>
</feature>
<dbReference type="RefSeq" id="WP_013374182.1">
    <property type="nucleotide sequence ID" value="NC_014623.1"/>
</dbReference>
<evidence type="ECO:0000256" key="2">
    <source>
        <dbReference type="ARBA" id="ARBA00022801"/>
    </source>
</evidence>
<dbReference type="SUPFAM" id="SSF50494">
    <property type="entry name" value="Trypsin-like serine proteases"/>
    <property type="match status" value="1"/>
</dbReference>
<dbReference type="CDD" id="cd00190">
    <property type="entry name" value="Tryp_SPc"/>
    <property type="match status" value="1"/>
</dbReference>
<dbReference type="InterPro" id="IPR007280">
    <property type="entry name" value="Peptidase_C_arc/bac"/>
</dbReference>
<keyword evidence="4" id="KW-1015">Disulfide bond</keyword>
<proteinExistence type="predicted"/>
<keyword evidence="8" id="KW-1185">Reference proteome</keyword>
<dbReference type="InterPro" id="IPR001254">
    <property type="entry name" value="Trypsin_dom"/>
</dbReference>
<dbReference type="KEGG" id="sur:STAUR_0495"/>
<dbReference type="HOGENOM" id="CLU_006842_7_5_7"/>
<dbReference type="InterPro" id="IPR043504">
    <property type="entry name" value="Peptidase_S1_PA_chymotrypsin"/>
</dbReference>
<dbReference type="Proteomes" id="UP000001351">
    <property type="component" value="Chromosome"/>
</dbReference>
<dbReference type="PROSITE" id="PS50240">
    <property type="entry name" value="TRYPSIN_DOM"/>
    <property type="match status" value="1"/>
</dbReference>
<evidence type="ECO:0000256" key="3">
    <source>
        <dbReference type="ARBA" id="ARBA00022825"/>
    </source>
</evidence>
<evidence type="ECO:0000313" key="7">
    <source>
        <dbReference type="EMBL" id="ADO68299.1"/>
    </source>
</evidence>
<dbReference type="FunFam" id="2.40.10.10:FF:000077">
    <property type="entry name" value="Predicted protein"/>
    <property type="match status" value="1"/>
</dbReference>
<evidence type="ECO:0000256" key="5">
    <source>
        <dbReference type="SAM" id="SignalP"/>
    </source>
</evidence>
<reference evidence="7 8" key="1">
    <citation type="journal article" date="2011" name="Mol. Biol. Evol.">
        <title>Comparative genomic analysis of fruiting body formation in Myxococcales.</title>
        <authorList>
            <person name="Huntley S."/>
            <person name="Hamann N."/>
            <person name="Wegener-Feldbrugge S."/>
            <person name="Treuner-Lange A."/>
            <person name="Kube M."/>
            <person name="Reinhardt R."/>
            <person name="Klages S."/>
            <person name="Muller R."/>
            <person name="Ronning C.M."/>
            <person name="Nierman W.C."/>
            <person name="Sogaard-Andersen L."/>
        </authorList>
    </citation>
    <scope>NUCLEOTIDE SEQUENCE [LARGE SCALE GENOMIC DNA]</scope>
    <source>
        <strain evidence="7 8">DW4/3-1</strain>
    </source>
</reference>
<feature type="chain" id="PRO_5003169630" evidence="5">
    <location>
        <begin position="32"/>
        <end position="392"/>
    </location>
</feature>
<dbReference type="PANTHER" id="PTHR24252:SF7">
    <property type="entry name" value="HYALIN"/>
    <property type="match status" value="1"/>
</dbReference>
<evidence type="ECO:0000259" key="6">
    <source>
        <dbReference type="PROSITE" id="PS50240"/>
    </source>
</evidence>
<accession>E3FRW4</accession>
<gene>
    <name evidence="7" type="ordered locus">STAUR_0495</name>
</gene>
<dbReference type="EC" id="3.4.21.-" evidence="7"/>
<dbReference type="GO" id="GO:0006508">
    <property type="term" value="P:proteolysis"/>
    <property type="evidence" value="ECO:0007669"/>
    <property type="project" value="UniProtKB-KW"/>
</dbReference>
<dbReference type="STRING" id="378806.STAUR_0495"/>
<name>E3FRW4_STIAD</name>
<dbReference type="eggNOG" id="COG5640">
    <property type="taxonomic scope" value="Bacteria"/>
</dbReference>
<dbReference type="OrthoDB" id="1496095at2"/>
<dbReference type="InterPro" id="IPR009003">
    <property type="entry name" value="Peptidase_S1_PA"/>
</dbReference>
<dbReference type="MEROPS" id="S01.035"/>
<dbReference type="InterPro" id="IPR033116">
    <property type="entry name" value="TRYPSIN_SER"/>
</dbReference>
<organism evidence="7 8">
    <name type="scientific">Stigmatella aurantiaca (strain DW4/3-1)</name>
    <dbReference type="NCBI Taxonomy" id="378806"/>
    <lineage>
        <taxon>Bacteria</taxon>
        <taxon>Pseudomonadati</taxon>
        <taxon>Myxococcota</taxon>
        <taxon>Myxococcia</taxon>
        <taxon>Myxococcales</taxon>
        <taxon>Cystobacterineae</taxon>
        <taxon>Archangiaceae</taxon>
        <taxon>Stigmatella</taxon>
    </lineage>
</organism>
<dbReference type="PROSITE" id="PS00135">
    <property type="entry name" value="TRYPSIN_SER"/>
    <property type="match status" value="1"/>
</dbReference>
<dbReference type="AlphaFoldDB" id="E3FRW4"/>
<sequence length="392" mass="39629">MSNPVTVSAASNPLTRRKSWALIASMGAALAAGCGPEAAPETQATLGEASQEIVGGTNAAITDFPWQISFQSSSGSHFCGGSIIDANWILTAQHCVYEAANSPSHPSTVRVGAGSATRTGQVQIKQITDIIPYPGYSDATLGKDVALLRLSSPLTFNTSVKAIPLATAADVSAGRTDPGVVSTVTGWGTTSSGSSSLPTTLQKVDVPVVSNATASANYGMTITADQIAAGYAAGGKDSCQGDSGGPLVVNGASGKILAGVVSWGEGCALPNYPGLYARVSSFQPWINGIITKTPSSLLSQTGASAGSKAWKHYTITVPAGVSALTVAASGGSGDADLYVHTSTPTTSAYTCRPYASGNTEYCSIGSPRAGTWYVSLYGYTAASGVTLKATAY</sequence>
<keyword evidence="1" id="KW-0645">Protease</keyword>
<evidence type="ECO:0000256" key="4">
    <source>
        <dbReference type="ARBA" id="ARBA00023157"/>
    </source>
</evidence>
<dbReference type="Pfam" id="PF00089">
    <property type="entry name" value="Trypsin"/>
    <property type="match status" value="1"/>
</dbReference>
<feature type="signal peptide" evidence="5">
    <location>
        <begin position="1"/>
        <end position="31"/>
    </location>
</feature>
<evidence type="ECO:0000313" key="8">
    <source>
        <dbReference type="Proteomes" id="UP000001351"/>
    </source>
</evidence>
<dbReference type="PANTHER" id="PTHR24252">
    <property type="entry name" value="ACROSIN-RELATED"/>
    <property type="match status" value="1"/>
</dbReference>
<dbReference type="Gene3D" id="2.40.10.10">
    <property type="entry name" value="Trypsin-like serine proteases"/>
    <property type="match status" value="1"/>
</dbReference>
<dbReference type="SMART" id="SM00020">
    <property type="entry name" value="Tryp_SPc"/>
    <property type="match status" value="1"/>
</dbReference>
<dbReference type="Pfam" id="PF04151">
    <property type="entry name" value="PPC"/>
    <property type="match status" value="1"/>
</dbReference>
<keyword evidence="5" id="KW-0732">Signal</keyword>
<evidence type="ECO:0000256" key="1">
    <source>
        <dbReference type="ARBA" id="ARBA00022670"/>
    </source>
</evidence>
<dbReference type="InterPro" id="IPR001314">
    <property type="entry name" value="Peptidase_S1A"/>
</dbReference>
<dbReference type="EMBL" id="CP002271">
    <property type="protein sequence ID" value="ADO68299.1"/>
    <property type="molecule type" value="Genomic_DNA"/>
</dbReference>
<dbReference type="Gene3D" id="2.60.120.380">
    <property type="match status" value="1"/>
</dbReference>